<keyword evidence="3" id="KW-1185">Reference proteome</keyword>
<proteinExistence type="predicted"/>
<name>A0A165FX69_9BASI</name>
<evidence type="ECO:0000313" key="2">
    <source>
        <dbReference type="EMBL" id="KZT57322.1"/>
    </source>
</evidence>
<sequence>MSILYRDAFITSSALFFLAILNIITLKVSPNWSYGLTSLYRAMNAILPEHIILNLRETAMGGTIDGWDVMTEDPVHKASTGSGSTGDIGRPGRMNGRRGTAGIETELSVMNDV</sequence>
<dbReference type="EMBL" id="KV423965">
    <property type="protein sequence ID" value="KZT57322.1"/>
    <property type="molecule type" value="Genomic_DNA"/>
</dbReference>
<feature type="region of interest" description="Disordered" evidence="1">
    <location>
        <begin position="75"/>
        <end position="101"/>
    </location>
</feature>
<organism evidence="2 3">
    <name type="scientific">Calocera cornea HHB12733</name>
    <dbReference type="NCBI Taxonomy" id="1353952"/>
    <lineage>
        <taxon>Eukaryota</taxon>
        <taxon>Fungi</taxon>
        <taxon>Dikarya</taxon>
        <taxon>Basidiomycota</taxon>
        <taxon>Agaricomycotina</taxon>
        <taxon>Dacrymycetes</taxon>
        <taxon>Dacrymycetales</taxon>
        <taxon>Dacrymycetaceae</taxon>
        <taxon>Calocera</taxon>
    </lineage>
</organism>
<accession>A0A165FX69</accession>
<evidence type="ECO:0000313" key="3">
    <source>
        <dbReference type="Proteomes" id="UP000076842"/>
    </source>
</evidence>
<evidence type="ECO:0000256" key="1">
    <source>
        <dbReference type="SAM" id="MobiDB-lite"/>
    </source>
</evidence>
<gene>
    <name evidence="2" type="ORF">CALCODRAFT_286579</name>
</gene>
<dbReference type="AlphaFoldDB" id="A0A165FX69"/>
<dbReference type="InParanoid" id="A0A165FX69"/>
<dbReference type="Proteomes" id="UP000076842">
    <property type="component" value="Unassembled WGS sequence"/>
</dbReference>
<reference evidence="2 3" key="1">
    <citation type="journal article" date="2016" name="Mol. Biol. Evol.">
        <title>Comparative Genomics of Early-Diverging Mushroom-Forming Fungi Provides Insights into the Origins of Lignocellulose Decay Capabilities.</title>
        <authorList>
            <person name="Nagy L.G."/>
            <person name="Riley R."/>
            <person name="Tritt A."/>
            <person name="Adam C."/>
            <person name="Daum C."/>
            <person name="Floudas D."/>
            <person name="Sun H."/>
            <person name="Yadav J.S."/>
            <person name="Pangilinan J."/>
            <person name="Larsson K.H."/>
            <person name="Matsuura K."/>
            <person name="Barry K."/>
            <person name="Labutti K."/>
            <person name="Kuo R."/>
            <person name="Ohm R.A."/>
            <person name="Bhattacharya S.S."/>
            <person name="Shirouzu T."/>
            <person name="Yoshinaga Y."/>
            <person name="Martin F.M."/>
            <person name="Grigoriev I.V."/>
            <person name="Hibbett D.S."/>
        </authorList>
    </citation>
    <scope>NUCLEOTIDE SEQUENCE [LARGE SCALE GENOMIC DNA]</scope>
    <source>
        <strain evidence="2 3">HHB12733</strain>
    </source>
</reference>
<protein>
    <submittedName>
        <fullName evidence="2">Uncharacterized protein</fullName>
    </submittedName>
</protein>